<feature type="compositionally biased region" description="Low complexity" evidence="6">
    <location>
        <begin position="851"/>
        <end position="873"/>
    </location>
</feature>
<dbReference type="InterPro" id="IPR016035">
    <property type="entry name" value="Acyl_Trfase/lysoPLipase"/>
</dbReference>
<feature type="compositionally biased region" description="Basic and acidic residues" evidence="6">
    <location>
        <begin position="386"/>
        <end position="397"/>
    </location>
</feature>
<reference evidence="9 10" key="1">
    <citation type="submission" date="2011-08" db="EMBL/GenBank/DDBJ databases">
        <title>The Genome Sequence of Plasmodium vivax Brazil I.</title>
        <authorList>
            <consortium name="The Broad Institute Genome Sequencing Platform"/>
            <consortium name="The Broad Institute Genome Sequencing Center for Infectious Disease"/>
            <person name="Neafsey D."/>
            <person name="Carlton J."/>
            <person name="Barnwell J."/>
            <person name="Collins W."/>
            <person name="Escalante A."/>
            <person name="Mullikin J."/>
            <person name="Saul A."/>
            <person name="Guigo R."/>
            <person name="Camara F."/>
            <person name="Young S.K."/>
            <person name="Zeng Q."/>
            <person name="Gargeya S."/>
            <person name="Fitzgerald M."/>
            <person name="Haas B."/>
            <person name="Abouelleil A."/>
            <person name="Alvarado L."/>
            <person name="Arachchi H.M."/>
            <person name="Berlin A."/>
            <person name="Brown A."/>
            <person name="Chapman S.B."/>
            <person name="Chen Z."/>
            <person name="Dunbar C."/>
            <person name="Freedman E."/>
            <person name="Gearin G."/>
            <person name="Gellesch M."/>
            <person name="Goldberg J."/>
            <person name="Griggs A."/>
            <person name="Gujja S."/>
            <person name="Heiman D."/>
            <person name="Howarth C."/>
            <person name="Larson L."/>
            <person name="Lui A."/>
            <person name="MacDonald P.J.P."/>
            <person name="Montmayeur A."/>
            <person name="Murphy C."/>
            <person name="Neiman D."/>
            <person name="Pearson M."/>
            <person name="Priest M."/>
            <person name="Roberts A."/>
            <person name="Saif S."/>
            <person name="Shea T."/>
            <person name="Shenoy N."/>
            <person name="Sisk P."/>
            <person name="Stolte C."/>
            <person name="Sykes S."/>
            <person name="Wortman J."/>
            <person name="Nusbaum C."/>
            <person name="Birren B."/>
        </authorList>
    </citation>
    <scope>NUCLEOTIDE SEQUENCE [LARGE SCALE GENOMIC DNA]</scope>
    <source>
        <strain evidence="9 10">Brazil I</strain>
    </source>
</reference>
<feature type="compositionally biased region" description="Low complexity" evidence="6">
    <location>
        <begin position="718"/>
        <end position="732"/>
    </location>
</feature>
<feature type="compositionally biased region" description="Low complexity" evidence="6">
    <location>
        <begin position="437"/>
        <end position="459"/>
    </location>
</feature>
<organism evidence="9 10">
    <name type="scientific">Plasmodium vivax (strain Brazil I)</name>
    <dbReference type="NCBI Taxonomy" id="1033975"/>
    <lineage>
        <taxon>Eukaryota</taxon>
        <taxon>Sar</taxon>
        <taxon>Alveolata</taxon>
        <taxon>Apicomplexa</taxon>
        <taxon>Aconoidasida</taxon>
        <taxon>Haemosporida</taxon>
        <taxon>Plasmodiidae</taxon>
        <taxon>Plasmodium</taxon>
        <taxon>Plasmodium (Plasmodium)</taxon>
    </lineage>
</organism>
<dbReference type="AlphaFoldDB" id="A0A0J9SX98"/>
<dbReference type="Pfam" id="PF11815">
    <property type="entry name" value="DUF3336"/>
    <property type="match status" value="1"/>
</dbReference>
<feature type="transmembrane region" description="Helical" evidence="7">
    <location>
        <begin position="31"/>
        <end position="55"/>
    </location>
</feature>
<dbReference type="Pfam" id="PF01734">
    <property type="entry name" value="Patatin"/>
    <property type="match status" value="1"/>
</dbReference>
<accession>A0A0J9SX98</accession>
<evidence type="ECO:0000256" key="3">
    <source>
        <dbReference type="ARBA" id="ARBA00022963"/>
    </source>
</evidence>
<dbReference type="Proteomes" id="UP000053327">
    <property type="component" value="Unassembled WGS sequence"/>
</dbReference>
<evidence type="ECO:0000256" key="4">
    <source>
        <dbReference type="ARBA" id="ARBA00023098"/>
    </source>
</evidence>
<dbReference type="PANTHER" id="PTHR14226">
    <property type="entry name" value="NEUROPATHY TARGET ESTERASE/SWISS CHEESE D.MELANOGASTER"/>
    <property type="match status" value="1"/>
</dbReference>
<keyword evidence="2" id="KW-0378">Hydrolase</keyword>
<gene>
    <name evidence="9" type="ORF">PVBG_04160</name>
</gene>
<dbReference type="PANTHER" id="PTHR14226:SF66">
    <property type="entry name" value="TRIACYLGLYCEROL LIPASE PTL2"/>
    <property type="match status" value="1"/>
</dbReference>
<dbReference type="OrthoDB" id="10049244at2759"/>
<feature type="region of interest" description="Disordered" evidence="6">
    <location>
        <begin position="707"/>
        <end position="925"/>
    </location>
</feature>
<evidence type="ECO:0000259" key="8">
    <source>
        <dbReference type="PROSITE" id="PS51635"/>
    </source>
</evidence>
<evidence type="ECO:0000256" key="5">
    <source>
        <dbReference type="PROSITE-ProRule" id="PRU01161"/>
    </source>
</evidence>
<feature type="compositionally biased region" description="Basic and acidic residues" evidence="6">
    <location>
        <begin position="912"/>
        <end position="925"/>
    </location>
</feature>
<comment type="caution">
    <text evidence="5">Lacks conserved residue(s) required for the propagation of feature annotation.</text>
</comment>
<keyword evidence="7" id="KW-0812">Transmembrane</keyword>
<dbReference type="SUPFAM" id="SSF52151">
    <property type="entry name" value="FabD/lysophospholipase-like"/>
    <property type="match status" value="2"/>
</dbReference>
<evidence type="ECO:0000256" key="2">
    <source>
        <dbReference type="ARBA" id="ARBA00022801"/>
    </source>
</evidence>
<dbReference type="InterPro" id="IPR050301">
    <property type="entry name" value="NTE"/>
</dbReference>
<keyword evidence="7" id="KW-0472">Membrane</keyword>
<dbReference type="PROSITE" id="PS51635">
    <property type="entry name" value="PNPLA"/>
    <property type="match status" value="1"/>
</dbReference>
<dbReference type="InterPro" id="IPR021771">
    <property type="entry name" value="Triacylglycerol_lipase_N"/>
</dbReference>
<sequence length="1122" mass="124528">MKTPEFSLDSLKKKRKKRKKKLDYEKLSAHYFLKLPIFIILMAVFFLNAFIYIFIRFCIFLFENVSFFLITKYSDFCRCVGRSRGGGSGGRGGVRSNEAGGREGQKRTRGNARHPQSTDKAEESIFQIDRLMRSCSSYKEYIKYAYRMDELTGKTIHINENDDYINTYDVNLLKKTSQRIKKNLKNSDVLRVLEDIKVATSPTIKAIFQEKYYCKTYSTPHIIVTDFITHVMEGLEFVDRYVHQQKETNLSYVFSDEYLLIKRIFKDVFRQWGNTALFLSGGAILGLHHFGVLEVFLKSSINVNYFEECSPGGGPPAREGESTKERQSAADRQSAPMPEECKSDCTSNDKGTRAEWRNRNPKGGQPAVGRNPPPGAKPTKGAKPAKGKDAKVAKNAEKGKTSKVDLIKKFLFSRNRFGSHSGYTPVEGAPRGGGDSMGPSSEGSSGEFSFSTSNSSLSELDLGSARGGSGEQVGSVERDAPRSPLNHIGGEGRPRPKGFPSSPPKSVPLSNKEKDFVPNFDDNILPQIICGTSAGSIIAAWVCSRTNKELLQEFNIEFIYQIVSCFSSENWLYSFFNIYRKGNFYDIDKFVKLIHNLYGDMTFLEAFIKTNLVLNITVTRAESGGSNFPCDEDGHMVLNYMNSPNVLIYTAVLASCSFPYLLQPFKLLEKKYNRENVHRFMSVKEVSNAKFILNSNSAFNQRSLLRETERGPSGTSGGSAVSVPSAAGEASATSDTGDRGDPGDVSDLSDVSDVSHPGELSEGGMQSDQAKSGPPKGTHRAAQKKHFQTREKVNSVSVTTDVSMKDEGDPRKSISDKGAAPPSGRAQLGSAGCSDDPKGGKKRKGKGGVFPGKSGVTGATDATTTALTATTPANRVNDPERKPRSKQGTAEGGVMGSTPAGKRPTGADEQEDHSQTDQPKNKASECIDLNEYKHINLLDEDYTIINSVQFKNTYFHDGSLKSDIPAHNLNQILSVKYKIVSQVNPHVFPFTGVRVHGEAGKPVKWRGNSGHWRAGFLMSSMEILFKENMRYILRLMALLDLSPTIRGLNAGSIAMQNYNGDITLHPKRLYLRHFKLISVSSYDDVEWYIQQGRQMTFQKLPLILNRMKIEKKLIKMKKSFWG</sequence>
<dbReference type="GO" id="GO:0016042">
    <property type="term" value="P:lipid catabolic process"/>
    <property type="evidence" value="ECO:0007669"/>
    <property type="project" value="UniProtKB-KW"/>
</dbReference>
<evidence type="ECO:0000256" key="1">
    <source>
        <dbReference type="ARBA" id="ARBA00006104"/>
    </source>
</evidence>
<proteinExistence type="inferred from homology"/>
<keyword evidence="3" id="KW-0442">Lipid degradation</keyword>
<comment type="similarity">
    <text evidence="1">Belongs to the PLPL family.</text>
</comment>
<evidence type="ECO:0000313" key="10">
    <source>
        <dbReference type="Proteomes" id="UP000053327"/>
    </source>
</evidence>
<protein>
    <recommendedName>
        <fullName evidence="8">PNPLA domain-containing protein</fullName>
    </recommendedName>
</protein>
<feature type="region of interest" description="Disordered" evidence="6">
    <location>
        <begin position="310"/>
        <end position="397"/>
    </location>
</feature>
<feature type="compositionally biased region" description="Basic residues" evidence="6">
    <location>
        <begin position="777"/>
        <end position="787"/>
    </location>
</feature>
<feature type="region of interest" description="Disordered" evidence="6">
    <location>
        <begin position="416"/>
        <end position="512"/>
    </location>
</feature>
<feature type="compositionally biased region" description="Low complexity" evidence="6">
    <location>
        <begin position="745"/>
        <end position="755"/>
    </location>
</feature>
<dbReference type="InterPro" id="IPR002641">
    <property type="entry name" value="PNPLA_dom"/>
</dbReference>
<feature type="compositionally biased region" description="Basic and acidic residues" evidence="6">
    <location>
        <begin position="803"/>
        <end position="815"/>
    </location>
</feature>
<dbReference type="EMBL" id="KQ234798">
    <property type="protein sequence ID" value="KMZ87451.1"/>
    <property type="molecule type" value="Genomic_DNA"/>
</dbReference>
<feature type="region of interest" description="Disordered" evidence="6">
    <location>
        <begin position="85"/>
        <end position="121"/>
    </location>
</feature>
<dbReference type="GO" id="GO:0004806">
    <property type="term" value="F:triacylglycerol lipase activity"/>
    <property type="evidence" value="ECO:0007669"/>
    <property type="project" value="InterPro"/>
</dbReference>
<evidence type="ECO:0000256" key="6">
    <source>
        <dbReference type="SAM" id="MobiDB-lite"/>
    </source>
</evidence>
<keyword evidence="4" id="KW-0443">Lipid metabolism</keyword>
<name>A0A0J9SX98_PLAV1</name>
<feature type="short sequence motif" description="GXSXG" evidence="5">
    <location>
        <begin position="531"/>
        <end position="535"/>
    </location>
</feature>
<evidence type="ECO:0000256" key="7">
    <source>
        <dbReference type="SAM" id="Phobius"/>
    </source>
</evidence>
<dbReference type="Gene3D" id="3.40.1090.10">
    <property type="entry name" value="Cytosolic phospholipase A2 catalytic domain"/>
    <property type="match status" value="1"/>
</dbReference>
<feature type="domain" description="PNPLA" evidence="8">
    <location>
        <begin position="458"/>
        <end position="695"/>
    </location>
</feature>
<keyword evidence="7" id="KW-1133">Transmembrane helix</keyword>
<feature type="compositionally biased region" description="Basic and acidic residues" evidence="6">
    <location>
        <begin position="318"/>
        <end position="329"/>
    </location>
</feature>
<evidence type="ECO:0000313" key="9">
    <source>
        <dbReference type="EMBL" id="KMZ87451.1"/>
    </source>
</evidence>